<feature type="transmembrane region" description="Helical" evidence="1">
    <location>
        <begin position="25"/>
        <end position="47"/>
    </location>
</feature>
<comment type="caution">
    <text evidence="2">The sequence shown here is derived from an EMBL/GenBank/DDBJ whole genome shotgun (WGS) entry which is preliminary data.</text>
</comment>
<dbReference type="EMBL" id="LJZR01000029">
    <property type="protein sequence ID" value="KPQ33619.1"/>
    <property type="molecule type" value="Genomic_DNA"/>
</dbReference>
<gene>
    <name evidence="2" type="ORF">HLUCCA11_17945</name>
</gene>
<keyword evidence="1" id="KW-1133">Transmembrane helix</keyword>
<dbReference type="Proteomes" id="UP000050465">
    <property type="component" value="Unassembled WGS sequence"/>
</dbReference>
<dbReference type="STRING" id="1666911.HLUCCA11_17945"/>
<evidence type="ECO:0000313" key="3">
    <source>
        <dbReference type="Proteomes" id="UP000050465"/>
    </source>
</evidence>
<name>A0A0P8BXG0_9CYAN</name>
<evidence type="ECO:0000313" key="2">
    <source>
        <dbReference type="EMBL" id="KPQ33619.1"/>
    </source>
</evidence>
<evidence type="ECO:0000256" key="1">
    <source>
        <dbReference type="SAM" id="Phobius"/>
    </source>
</evidence>
<protein>
    <submittedName>
        <fullName evidence="2">Uncharacterized protein</fullName>
    </submittedName>
</protein>
<organism evidence="2 3">
    <name type="scientific">Phormidesmis priestleyi Ana</name>
    <dbReference type="NCBI Taxonomy" id="1666911"/>
    <lineage>
        <taxon>Bacteria</taxon>
        <taxon>Bacillati</taxon>
        <taxon>Cyanobacteriota</taxon>
        <taxon>Cyanophyceae</taxon>
        <taxon>Leptolyngbyales</taxon>
        <taxon>Leptolyngbyaceae</taxon>
        <taxon>Phormidesmis</taxon>
    </lineage>
</organism>
<dbReference type="AlphaFoldDB" id="A0A0P8BXG0"/>
<keyword evidence="1" id="KW-0812">Transmembrane</keyword>
<proteinExistence type="predicted"/>
<reference evidence="2 3" key="1">
    <citation type="submission" date="2015-09" db="EMBL/GenBank/DDBJ databases">
        <title>Identification and resolution of microdiversity through metagenomic sequencing of parallel consortia.</title>
        <authorList>
            <person name="Nelson W.C."/>
            <person name="Romine M.F."/>
            <person name="Lindemann S.R."/>
        </authorList>
    </citation>
    <scope>NUCLEOTIDE SEQUENCE [LARGE SCALE GENOMIC DNA]</scope>
    <source>
        <strain evidence="2">Ana</strain>
    </source>
</reference>
<keyword evidence="1" id="KW-0472">Membrane</keyword>
<sequence>MPTGDDIAIAINRLFELLAERQVDYLLVGGIALLSYVDGGIGIGVGMRTI</sequence>
<accession>A0A0P8BXG0</accession>